<feature type="transmembrane region" description="Helical" evidence="6">
    <location>
        <begin position="44"/>
        <end position="61"/>
    </location>
</feature>
<dbReference type="InterPro" id="IPR001204">
    <property type="entry name" value="Phos_transporter"/>
</dbReference>
<feature type="transmembrane region" description="Helical" evidence="6">
    <location>
        <begin position="196"/>
        <end position="213"/>
    </location>
</feature>
<feature type="transmembrane region" description="Helical" evidence="6">
    <location>
        <begin position="108"/>
        <end position="126"/>
    </location>
</feature>
<feature type="transmembrane region" description="Helical" evidence="6">
    <location>
        <begin position="6"/>
        <end position="24"/>
    </location>
</feature>
<dbReference type="OrthoDB" id="9779554at2"/>
<keyword evidence="3 6" id="KW-0812">Transmembrane</keyword>
<dbReference type="EMBL" id="SRID01000609">
    <property type="protein sequence ID" value="TGA84367.1"/>
    <property type="molecule type" value="Genomic_DNA"/>
</dbReference>
<evidence type="ECO:0000256" key="5">
    <source>
        <dbReference type="ARBA" id="ARBA00023136"/>
    </source>
</evidence>
<dbReference type="GO" id="GO:0005315">
    <property type="term" value="F:phosphate transmembrane transporter activity"/>
    <property type="evidence" value="ECO:0007669"/>
    <property type="project" value="InterPro"/>
</dbReference>
<keyword evidence="5 6" id="KW-0472">Membrane</keyword>
<keyword evidence="8" id="KW-1185">Reference proteome</keyword>
<feature type="transmembrane region" description="Helical" evidence="6">
    <location>
        <begin position="333"/>
        <end position="352"/>
    </location>
</feature>
<comment type="similarity">
    <text evidence="6">Belongs to the inorganic phosphate transporter (PiT) (TC 2.A.20) family.</text>
</comment>
<dbReference type="Pfam" id="PF01384">
    <property type="entry name" value="PHO4"/>
    <property type="match status" value="2"/>
</dbReference>
<organism evidence="7 8">
    <name type="scientific">Streptomyces palmae</name>
    <dbReference type="NCBI Taxonomy" id="1701085"/>
    <lineage>
        <taxon>Bacteria</taxon>
        <taxon>Bacillati</taxon>
        <taxon>Actinomycetota</taxon>
        <taxon>Actinomycetes</taxon>
        <taxon>Kitasatosporales</taxon>
        <taxon>Streptomycetaceae</taxon>
        <taxon>Streptomyces</taxon>
    </lineage>
</organism>
<dbReference type="GO" id="GO:0035435">
    <property type="term" value="P:phosphate ion transmembrane transport"/>
    <property type="evidence" value="ECO:0007669"/>
    <property type="project" value="TreeGrafter"/>
</dbReference>
<evidence type="ECO:0000256" key="3">
    <source>
        <dbReference type="ARBA" id="ARBA00022692"/>
    </source>
</evidence>
<evidence type="ECO:0000313" key="7">
    <source>
        <dbReference type="EMBL" id="TGA84367.1"/>
    </source>
</evidence>
<dbReference type="AlphaFoldDB" id="A0A4Z0FRX5"/>
<comment type="caution">
    <text evidence="7">The sequence shown here is derived from an EMBL/GenBank/DDBJ whole genome shotgun (WGS) entry which is preliminary data.</text>
</comment>
<name>A0A4Z0FRX5_9ACTN</name>
<keyword evidence="4 6" id="KW-1133">Transmembrane helix</keyword>
<comment type="subcellular location">
    <subcellularLocation>
        <location evidence="1 6">Membrane</location>
        <topology evidence="1 6">Multi-pass membrane protein</topology>
    </subcellularLocation>
</comment>
<dbReference type="GO" id="GO:0016020">
    <property type="term" value="C:membrane"/>
    <property type="evidence" value="ECO:0007669"/>
    <property type="project" value="UniProtKB-SubCell"/>
</dbReference>
<feature type="non-terminal residue" evidence="7">
    <location>
        <position position="399"/>
    </location>
</feature>
<dbReference type="RefSeq" id="WP_135342505.1">
    <property type="nucleotide sequence ID" value="NZ_SRID01000609.1"/>
</dbReference>
<gene>
    <name evidence="7" type="ORF">E4099_31470</name>
</gene>
<evidence type="ECO:0000313" key="8">
    <source>
        <dbReference type="Proteomes" id="UP000297948"/>
    </source>
</evidence>
<keyword evidence="2 6" id="KW-0813">Transport</keyword>
<feature type="transmembrane region" description="Helical" evidence="6">
    <location>
        <begin position="81"/>
        <end position="101"/>
    </location>
</feature>
<dbReference type="Proteomes" id="UP000297948">
    <property type="component" value="Unassembled WGS sequence"/>
</dbReference>
<evidence type="ECO:0000256" key="4">
    <source>
        <dbReference type="ARBA" id="ARBA00022989"/>
    </source>
</evidence>
<evidence type="ECO:0000256" key="6">
    <source>
        <dbReference type="RuleBase" id="RU363058"/>
    </source>
</evidence>
<proteinExistence type="inferred from homology"/>
<dbReference type="PANTHER" id="PTHR11101:SF54">
    <property type="entry name" value="LOW-AFFINITY INORGANIC PHOSPHATE TRANSPORTER-RELATED"/>
    <property type="match status" value="1"/>
</dbReference>
<evidence type="ECO:0000256" key="1">
    <source>
        <dbReference type="ARBA" id="ARBA00004141"/>
    </source>
</evidence>
<protein>
    <recommendedName>
        <fullName evidence="6">Phosphate transporter</fullName>
    </recommendedName>
</protein>
<sequence>MEHITLLIGIVIITALVFDFTNGFHDTANAMATTISTGAMKPKMAVAMSAALNLVGAFLSVEVAATISKGIVDENGIQPEVIFAGLVGAIIWNLLTWLAGLPSSSSHALFGGLIGATVASVGFDAVHGDAVIMKILIPAIAAPLVAGVATVLATRLTYRITRGTNAEDTAKGFRAGQIASAALVSLAHGTNDAQKTMGVITLALVSGGVIAPHSDPPMWVIVSAGLAIALGTYLGGWRIIRTLGSGLADIQPPQGFAAQTGAAVTILSSSHLGFALSTTQVCSGAVMGSGLGRKGGVVRWSTAGRMAAAWVLTLPAAGLVGGGAALLAKQGDWGVTLVAVLALAACLAIYVASRRKPVHADNVNETVPDTAEPVGVVTAALQAVAPPPAGPVVAATEPP</sequence>
<feature type="transmembrane region" description="Helical" evidence="6">
    <location>
        <begin position="219"/>
        <end position="240"/>
    </location>
</feature>
<feature type="transmembrane region" description="Helical" evidence="6">
    <location>
        <begin position="307"/>
        <end position="327"/>
    </location>
</feature>
<accession>A0A4Z0FRX5</accession>
<feature type="transmembrane region" description="Helical" evidence="6">
    <location>
        <begin position="132"/>
        <end position="153"/>
    </location>
</feature>
<keyword evidence="6" id="KW-0592">Phosphate transport</keyword>
<dbReference type="PANTHER" id="PTHR11101">
    <property type="entry name" value="PHOSPHATE TRANSPORTER"/>
    <property type="match status" value="1"/>
</dbReference>
<evidence type="ECO:0000256" key="2">
    <source>
        <dbReference type="ARBA" id="ARBA00022448"/>
    </source>
</evidence>
<reference evidence="7 8" key="1">
    <citation type="submission" date="2019-03" db="EMBL/GenBank/DDBJ databases">
        <authorList>
            <person name="Gonzalez-Pimentel J.L."/>
        </authorList>
    </citation>
    <scope>NUCLEOTIDE SEQUENCE [LARGE SCALE GENOMIC DNA]</scope>
    <source>
        <strain evidence="7 8">JCM 31289</strain>
    </source>
</reference>